<dbReference type="AlphaFoldDB" id="A0A117PWQ7"/>
<feature type="chain" id="PRO_5038815862" description="Lipoprotein" evidence="2">
    <location>
        <begin position="20"/>
        <end position="225"/>
    </location>
</feature>
<organism evidence="3 4">
    <name type="scientific">Streptomyces yokosukanensis</name>
    <dbReference type="NCBI Taxonomy" id="67386"/>
    <lineage>
        <taxon>Bacteria</taxon>
        <taxon>Bacillati</taxon>
        <taxon>Actinomycetota</taxon>
        <taxon>Actinomycetes</taxon>
        <taxon>Kitasatosporales</taxon>
        <taxon>Streptomycetaceae</taxon>
        <taxon>Streptomyces</taxon>
    </lineage>
</organism>
<evidence type="ECO:0000256" key="2">
    <source>
        <dbReference type="SAM" id="SignalP"/>
    </source>
</evidence>
<proteinExistence type="predicted"/>
<keyword evidence="2" id="KW-0732">Signal</keyword>
<sequence length="225" mass="22936">MSMVHRAVSLVVLSCVVLAGCSSSGTHSDGGGGGKNGASAAGPSVSAGAAGSVGEIPVGAGPQSTYTVQQQPPAGSCHYRMEKGEPLEDLTCNPGAISPAVTQSNLASTICRKGGYTKNIRPPEAVTRKEKALNAASYGYKGSLGDAEYDHLISLQLGGDPNDARNLWVEPADPGHKPGSGVNNLKDPVETKLHTAVCSGKVTLKAAQQAIVSDWTTALNRLSLS</sequence>
<name>A0A117PWQ7_9ACTN</name>
<feature type="compositionally biased region" description="Low complexity" evidence="1">
    <location>
        <begin position="37"/>
        <end position="46"/>
    </location>
</feature>
<feature type="region of interest" description="Disordered" evidence="1">
    <location>
        <begin position="25"/>
        <end position="46"/>
    </location>
</feature>
<comment type="caution">
    <text evidence="3">The sequence shown here is derived from an EMBL/GenBank/DDBJ whole genome shotgun (WGS) entry which is preliminary data.</text>
</comment>
<protein>
    <recommendedName>
        <fullName evidence="5">Lipoprotein</fullName>
    </recommendedName>
</protein>
<evidence type="ECO:0000313" key="3">
    <source>
        <dbReference type="EMBL" id="KUM96183.1"/>
    </source>
</evidence>
<dbReference type="Proteomes" id="UP000053127">
    <property type="component" value="Unassembled WGS sequence"/>
</dbReference>
<dbReference type="STRING" id="67386.AQI95_42685"/>
<feature type="signal peptide" evidence="2">
    <location>
        <begin position="1"/>
        <end position="19"/>
    </location>
</feature>
<dbReference type="PROSITE" id="PS51257">
    <property type="entry name" value="PROKAR_LIPOPROTEIN"/>
    <property type="match status" value="1"/>
</dbReference>
<accession>A0A117PWQ7</accession>
<evidence type="ECO:0000256" key="1">
    <source>
        <dbReference type="SAM" id="MobiDB-lite"/>
    </source>
</evidence>
<dbReference type="OrthoDB" id="163358at2"/>
<evidence type="ECO:0000313" key="4">
    <source>
        <dbReference type="Proteomes" id="UP000053127"/>
    </source>
</evidence>
<reference evidence="3 4" key="1">
    <citation type="submission" date="2015-10" db="EMBL/GenBank/DDBJ databases">
        <title>Draft genome sequence of Streptomyces yokosukanensis DSM 40224, type strain for the species Streptomyces yokosukanensis.</title>
        <authorList>
            <person name="Ruckert C."/>
            <person name="Winkler A."/>
            <person name="Kalinowski J."/>
            <person name="Kampfer P."/>
            <person name="Glaeser S."/>
        </authorList>
    </citation>
    <scope>NUCLEOTIDE SEQUENCE [LARGE SCALE GENOMIC DNA]</scope>
    <source>
        <strain evidence="3 4">DSM 40224</strain>
    </source>
</reference>
<dbReference type="EMBL" id="LMWN01000102">
    <property type="protein sequence ID" value="KUM96183.1"/>
    <property type="molecule type" value="Genomic_DNA"/>
</dbReference>
<keyword evidence="4" id="KW-1185">Reference proteome</keyword>
<gene>
    <name evidence="3" type="ORF">AQI95_42685</name>
</gene>
<evidence type="ECO:0008006" key="5">
    <source>
        <dbReference type="Google" id="ProtNLM"/>
    </source>
</evidence>